<keyword evidence="2" id="KW-1185">Reference proteome</keyword>
<dbReference type="EMBL" id="JAAGAX010000008">
    <property type="protein sequence ID" value="KAF2308165.1"/>
    <property type="molecule type" value="Genomic_DNA"/>
</dbReference>
<name>A0A6A6M6E7_HEVBR</name>
<evidence type="ECO:0000313" key="1">
    <source>
        <dbReference type="EMBL" id="KAF2308165.1"/>
    </source>
</evidence>
<reference evidence="1 2" key="1">
    <citation type="journal article" date="2020" name="Mol. Plant">
        <title>The Chromosome-Based Rubber Tree Genome Provides New Insights into Spurge Genome Evolution and Rubber Biosynthesis.</title>
        <authorList>
            <person name="Liu J."/>
            <person name="Shi C."/>
            <person name="Shi C.C."/>
            <person name="Li W."/>
            <person name="Zhang Q.J."/>
            <person name="Zhang Y."/>
            <person name="Li K."/>
            <person name="Lu H.F."/>
            <person name="Shi C."/>
            <person name="Zhu S.T."/>
            <person name="Xiao Z.Y."/>
            <person name="Nan H."/>
            <person name="Yue Y."/>
            <person name="Zhu X.G."/>
            <person name="Wu Y."/>
            <person name="Hong X.N."/>
            <person name="Fan G.Y."/>
            <person name="Tong Y."/>
            <person name="Zhang D."/>
            <person name="Mao C.L."/>
            <person name="Liu Y.L."/>
            <person name="Hao S.J."/>
            <person name="Liu W.Q."/>
            <person name="Lv M.Q."/>
            <person name="Zhang H.B."/>
            <person name="Liu Y."/>
            <person name="Hu-Tang G.R."/>
            <person name="Wang J.P."/>
            <person name="Wang J.H."/>
            <person name="Sun Y.H."/>
            <person name="Ni S.B."/>
            <person name="Chen W.B."/>
            <person name="Zhang X.C."/>
            <person name="Jiao Y.N."/>
            <person name="Eichler E.E."/>
            <person name="Li G.H."/>
            <person name="Liu X."/>
            <person name="Gao L.Z."/>
        </authorList>
    </citation>
    <scope>NUCLEOTIDE SEQUENCE [LARGE SCALE GENOMIC DNA]</scope>
    <source>
        <strain evidence="2">cv. GT1</strain>
        <tissue evidence="1">Leaf</tissue>
    </source>
</reference>
<sequence>MIDGEAKSKTSQVFKYGLQPSVSFEEQNRQHVKEENEGGYKYMQSQILKEFAEASLDREETRRAAPVIGPRDSPTS</sequence>
<evidence type="ECO:0000313" key="2">
    <source>
        <dbReference type="Proteomes" id="UP000467840"/>
    </source>
</evidence>
<dbReference type="Proteomes" id="UP000467840">
    <property type="component" value="Chromosome 9"/>
</dbReference>
<comment type="caution">
    <text evidence="1">The sequence shown here is derived from an EMBL/GenBank/DDBJ whole genome shotgun (WGS) entry which is preliminary data.</text>
</comment>
<dbReference type="AlphaFoldDB" id="A0A6A6M6E7"/>
<accession>A0A6A6M6E7</accession>
<proteinExistence type="predicted"/>
<gene>
    <name evidence="1" type="ORF">GH714_036062</name>
</gene>
<organism evidence="1 2">
    <name type="scientific">Hevea brasiliensis</name>
    <name type="common">Para rubber tree</name>
    <name type="synonym">Siphonia brasiliensis</name>
    <dbReference type="NCBI Taxonomy" id="3981"/>
    <lineage>
        <taxon>Eukaryota</taxon>
        <taxon>Viridiplantae</taxon>
        <taxon>Streptophyta</taxon>
        <taxon>Embryophyta</taxon>
        <taxon>Tracheophyta</taxon>
        <taxon>Spermatophyta</taxon>
        <taxon>Magnoliopsida</taxon>
        <taxon>eudicotyledons</taxon>
        <taxon>Gunneridae</taxon>
        <taxon>Pentapetalae</taxon>
        <taxon>rosids</taxon>
        <taxon>fabids</taxon>
        <taxon>Malpighiales</taxon>
        <taxon>Euphorbiaceae</taxon>
        <taxon>Crotonoideae</taxon>
        <taxon>Micrandreae</taxon>
        <taxon>Hevea</taxon>
    </lineage>
</organism>
<protein>
    <submittedName>
        <fullName evidence="1">Uncharacterized protein</fullName>
    </submittedName>
</protein>